<dbReference type="Gene3D" id="3.20.20.370">
    <property type="entry name" value="Glycoside hydrolase/deacetylase"/>
    <property type="match status" value="1"/>
</dbReference>
<organism evidence="1 2">
    <name type="scientific">Roseateles flavus</name>
    <dbReference type="NCBI Taxonomy" id="3149041"/>
    <lineage>
        <taxon>Bacteria</taxon>
        <taxon>Pseudomonadati</taxon>
        <taxon>Pseudomonadota</taxon>
        <taxon>Betaproteobacteria</taxon>
        <taxon>Burkholderiales</taxon>
        <taxon>Sphaerotilaceae</taxon>
        <taxon>Roseateles</taxon>
    </lineage>
</organism>
<keyword evidence="2" id="KW-1185">Reference proteome</keyword>
<comment type="caution">
    <text evidence="1">The sequence shown here is derived from an EMBL/GenBank/DDBJ whole genome shotgun (WGS) entry which is preliminary data.</text>
</comment>
<protein>
    <submittedName>
        <fullName evidence="1">Polysaccharide deacetylase family protein</fullName>
    </submittedName>
</protein>
<sequence>MTEPSLRADTRLATPDPAFLAAVRPLPEELEGLAPRLLAAVIHDVAPSTWSDCRSLIDQLDEMGIRPLSLLAVPRFHGSPRDPAFERWLLQRAEAGDELVLHGYDHRDPLLPRGGWQRVKRLWYTHGEGEFSALPYAEARRRLTAGRRWMESLGVRPAGFVPPAWLMSAGSWEALREQPLLYTCTLRQVVLLPHGPTLSAMAQVWSTRSASRRLASVWWNAALLRLQTERPLLRLELHPLDARHASARRSWQRVATAAMSQRRQPVSLLQVAQLLESTA</sequence>
<dbReference type="EMBL" id="JBDPZC010000007">
    <property type="protein sequence ID" value="MEO3714210.1"/>
    <property type="molecule type" value="Genomic_DNA"/>
</dbReference>
<dbReference type="InterPro" id="IPR011330">
    <property type="entry name" value="Glyco_hydro/deAcase_b/a-brl"/>
</dbReference>
<dbReference type="InterPro" id="IPR018763">
    <property type="entry name" value="DUF2334"/>
</dbReference>
<dbReference type="CDD" id="cd11374">
    <property type="entry name" value="CE4_u10"/>
    <property type="match status" value="1"/>
</dbReference>
<dbReference type="SUPFAM" id="SSF88713">
    <property type="entry name" value="Glycoside hydrolase/deacetylase"/>
    <property type="match status" value="1"/>
</dbReference>
<proteinExistence type="predicted"/>
<accession>A0ABV0GGN4</accession>
<name>A0ABV0GGN4_9BURK</name>
<evidence type="ECO:0000313" key="1">
    <source>
        <dbReference type="EMBL" id="MEO3714210.1"/>
    </source>
</evidence>
<evidence type="ECO:0000313" key="2">
    <source>
        <dbReference type="Proteomes" id="UP001462640"/>
    </source>
</evidence>
<reference evidence="1 2" key="1">
    <citation type="submission" date="2024-05" db="EMBL/GenBank/DDBJ databases">
        <title>Roseateles sp. 2.12 16S ribosomal RNA gene Genome sequencing and assembly.</title>
        <authorList>
            <person name="Woo H."/>
        </authorList>
    </citation>
    <scope>NUCLEOTIDE SEQUENCE [LARGE SCALE GENOMIC DNA]</scope>
    <source>
        <strain evidence="1 2">2.12</strain>
    </source>
</reference>
<gene>
    <name evidence="1" type="ORF">ABDJ40_15700</name>
</gene>
<dbReference type="RefSeq" id="WP_347611290.1">
    <property type="nucleotide sequence ID" value="NZ_JBDPZC010000007.1"/>
</dbReference>
<dbReference type="Proteomes" id="UP001462640">
    <property type="component" value="Unassembled WGS sequence"/>
</dbReference>
<dbReference type="Pfam" id="PF10096">
    <property type="entry name" value="DUF2334"/>
    <property type="match status" value="1"/>
</dbReference>